<keyword evidence="4" id="KW-0804">Transcription</keyword>
<comment type="caution">
    <text evidence="8">The sequence shown here is derived from an EMBL/GenBank/DDBJ whole genome shotgun (WGS) entry which is preliminary data.</text>
</comment>
<evidence type="ECO:0000313" key="9">
    <source>
        <dbReference type="Proteomes" id="UP001180020"/>
    </source>
</evidence>
<dbReference type="GO" id="GO:0046983">
    <property type="term" value="F:protein dimerization activity"/>
    <property type="evidence" value="ECO:0007669"/>
    <property type="project" value="InterPro"/>
</dbReference>
<keyword evidence="2" id="KW-0805">Transcription regulation</keyword>
<keyword evidence="9" id="KW-1185">Reference proteome</keyword>
<dbReference type="Proteomes" id="UP001180020">
    <property type="component" value="Unassembled WGS sequence"/>
</dbReference>
<evidence type="ECO:0000313" key="8">
    <source>
        <dbReference type="EMBL" id="KAK1294661.1"/>
    </source>
</evidence>
<evidence type="ECO:0000256" key="2">
    <source>
        <dbReference type="ARBA" id="ARBA00023015"/>
    </source>
</evidence>
<evidence type="ECO:0000256" key="1">
    <source>
        <dbReference type="ARBA" id="ARBA00004123"/>
    </source>
</evidence>
<feature type="region of interest" description="Disordered" evidence="6">
    <location>
        <begin position="245"/>
        <end position="279"/>
    </location>
</feature>
<evidence type="ECO:0000256" key="4">
    <source>
        <dbReference type="ARBA" id="ARBA00023163"/>
    </source>
</evidence>
<keyword evidence="5" id="KW-0539">Nucleus</keyword>
<sequence length="279" mass="31289">MRFDVSPKEAQEENGEDDERNHKSMQLYQKKRLNISWIANDGARRVTLRKRKKGLTKRLSEITTLCNTLGSMVIYTPEKEEPVEVWQDKAKAQEVFHAYMQLPEYERNLKTLDIEGVFYNRIAKSRDQLSRIERDNRAKQLDIFALRILQGEGVHGMSAKDVEDLFSMVDTKAELLKATIDTMRNNQPPPPPPPPVVVPEAVPPQEESFVAAGARAKGKSVVVDDDDDFMAKYWENIFMDDWEFPDIGGEGGGGDSIAGTKTGDPGASGSGNKGRDGFL</sequence>
<gene>
    <name evidence="8" type="primary">AGL80</name>
    <name evidence="8" type="ORF">QJS10_CPA16g01785</name>
</gene>
<dbReference type="PROSITE" id="PS50066">
    <property type="entry name" value="MADS_BOX_2"/>
    <property type="match status" value="1"/>
</dbReference>
<evidence type="ECO:0000259" key="7">
    <source>
        <dbReference type="PROSITE" id="PS50066"/>
    </source>
</evidence>
<reference evidence="8" key="1">
    <citation type="journal article" date="2023" name="Nat. Commun.">
        <title>Diploid and tetraploid genomes of Acorus and the evolution of monocots.</title>
        <authorList>
            <person name="Ma L."/>
            <person name="Liu K.W."/>
            <person name="Li Z."/>
            <person name="Hsiao Y.Y."/>
            <person name="Qi Y."/>
            <person name="Fu T."/>
            <person name="Tang G.D."/>
            <person name="Zhang D."/>
            <person name="Sun W.H."/>
            <person name="Liu D.K."/>
            <person name="Li Y."/>
            <person name="Chen G.Z."/>
            <person name="Liu X.D."/>
            <person name="Liao X.Y."/>
            <person name="Jiang Y.T."/>
            <person name="Yu X."/>
            <person name="Hao Y."/>
            <person name="Huang J."/>
            <person name="Zhao X.W."/>
            <person name="Ke S."/>
            <person name="Chen Y.Y."/>
            <person name="Wu W.L."/>
            <person name="Hsu J.L."/>
            <person name="Lin Y.F."/>
            <person name="Huang M.D."/>
            <person name="Li C.Y."/>
            <person name="Huang L."/>
            <person name="Wang Z.W."/>
            <person name="Zhao X."/>
            <person name="Zhong W.Y."/>
            <person name="Peng D.H."/>
            <person name="Ahmad S."/>
            <person name="Lan S."/>
            <person name="Zhang J.S."/>
            <person name="Tsai W.C."/>
            <person name="Van de Peer Y."/>
            <person name="Liu Z.J."/>
        </authorList>
    </citation>
    <scope>NUCLEOTIDE SEQUENCE</scope>
    <source>
        <strain evidence="8">CP</strain>
    </source>
</reference>
<dbReference type="AlphaFoldDB" id="A0AAV9D193"/>
<feature type="compositionally biased region" description="Basic and acidic residues" evidence="6">
    <location>
        <begin position="1"/>
        <end position="11"/>
    </location>
</feature>
<reference evidence="8" key="2">
    <citation type="submission" date="2023-06" db="EMBL/GenBank/DDBJ databases">
        <authorList>
            <person name="Ma L."/>
            <person name="Liu K.-W."/>
            <person name="Li Z."/>
            <person name="Hsiao Y.-Y."/>
            <person name="Qi Y."/>
            <person name="Fu T."/>
            <person name="Tang G."/>
            <person name="Zhang D."/>
            <person name="Sun W.-H."/>
            <person name="Liu D.-K."/>
            <person name="Li Y."/>
            <person name="Chen G.-Z."/>
            <person name="Liu X.-D."/>
            <person name="Liao X.-Y."/>
            <person name="Jiang Y.-T."/>
            <person name="Yu X."/>
            <person name="Hao Y."/>
            <person name="Huang J."/>
            <person name="Zhao X.-W."/>
            <person name="Ke S."/>
            <person name="Chen Y.-Y."/>
            <person name="Wu W.-L."/>
            <person name="Hsu J.-L."/>
            <person name="Lin Y.-F."/>
            <person name="Huang M.-D."/>
            <person name="Li C.-Y."/>
            <person name="Huang L."/>
            <person name="Wang Z.-W."/>
            <person name="Zhao X."/>
            <person name="Zhong W.-Y."/>
            <person name="Peng D.-H."/>
            <person name="Ahmad S."/>
            <person name="Lan S."/>
            <person name="Zhang J.-S."/>
            <person name="Tsai W.-C."/>
            <person name="Van De Peer Y."/>
            <person name="Liu Z.-J."/>
        </authorList>
    </citation>
    <scope>NUCLEOTIDE SEQUENCE</scope>
    <source>
        <strain evidence="8">CP</strain>
        <tissue evidence="8">Leaves</tissue>
    </source>
</reference>
<proteinExistence type="predicted"/>
<comment type="subcellular location">
    <subcellularLocation>
        <location evidence="1">Nucleus</location>
    </subcellularLocation>
</comment>
<accession>A0AAV9D193</accession>
<evidence type="ECO:0000256" key="3">
    <source>
        <dbReference type="ARBA" id="ARBA00023125"/>
    </source>
</evidence>
<dbReference type="InterPro" id="IPR002100">
    <property type="entry name" value="TF_MADSbox"/>
</dbReference>
<dbReference type="EMBL" id="JAUJYO010000016">
    <property type="protein sequence ID" value="KAK1294661.1"/>
    <property type="molecule type" value="Genomic_DNA"/>
</dbReference>
<dbReference type="SMART" id="SM00432">
    <property type="entry name" value="MADS"/>
    <property type="match status" value="1"/>
</dbReference>
<dbReference type="GO" id="GO:0003677">
    <property type="term" value="F:DNA binding"/>
    <property type="evidence" value="ECO:0007669"/>
    <property type="project" value="UniProtKB-KW"/>
</dbReference>
<protein>
    <submittedName>
        <fullName evidence="8">Agamous-like MADS-box protein AGL80</fullName>
    </submittedName>
</protein>
<dbReference type="Pfam" id="PF00319">
    <property type="entry name" value="SRF-TF"/>
    <property type="match status" value="1"/>
</dbReference>
<keyword evidence="3" id="KW-0238">DNA-binding</keyword>
<dbReference type="InterPro" id="IPR036879">
    <property type="entry name" value="TF_MADSbox_sf"/>
</dbReference>
<dbReference type="SUPFAM" id="SSF55455">
    <property type="entry name" value="SRF-like"/>
    <property type="match status" value="1"/>
</dbReference>
<dbReference type="GO" id="GO:0005634">
    <property type="term" value="C:nucleus"/>
    <property type="evidence" value="ECO:0007669"/>
    <property type="project" value="UniProtKB-SubCell"/>
</dbReference>
<name>A0AAV9D193_ACOCL</name>
<organism evidence="8 9">
    <name type="scientific">Acorus calamus</name>
    <name type="common">Sweet flag</name>
    <dbReference type="NCBI Taxonomy" id="4465"/>
    <lineage>
        <taxon>Eukaryota</taxon>
        <taxon>Viridiplantae</taxon>
        <taxon>Streptophyta</taxon>
        <taxon>Embryophyta</taxon>
        <taxon>Tracheophyta</taxon>
        <taxon>Spermatophyta</taxon>
        <taxon>Magnoliopsida</taxon>
        <taxon>Liliopsida</taxon>
        <taxon>Acoraceae</taxon>
        <taxon>Acorus</taxon>
    </lineage>
</organism>
<feature type="region of interest" description="Disordered" evidence="6">
    <location>
        <begin position="1"/>
        <end position="23"/>
    </location>
</feature>
<dbReference type="Gene3D" id="3.40.1810.10">
    <property type="entry name" value="Transcription factor, MADS-box"/>
    <property type="match status" value="1"/>
</dbReference>
<feature type="domain" description="MADS-box" evidence="7">
    <location>
        <begin position="28"/>
        <end position="76"/>
    </location>
</feature>
<evidence type="ECO:0000256" key="6">
    <source>
        <dbReference type="SAM" id="MobiDB-lite"/>
    </source>
</evidence>
<evidence type="ECO:0000256" key="5">
    <source>
        <dbReference type="ARBA" id="ARBA00023242"/>
    </source>
</evidence>